<evidence type="ECO:0000313" key="4">
    <source>
        <dbReference type="EMBL" id="KAG0494309.1"/>
    </source>
</evidence>
<dbReference type="Proteomes" id="UP000639772">
    <property type="component" value="Unassembled WGS sequence"/>
</dbReference>
<dbReference type="EMBL" id="JADCNL010000002">
    <property type="protein sequence ID" value="KAG0492199.1"/>
    <property type="molecule type" value="Genomic_DNA"/>
</dbReference>
<feature type="region of interest" description="Disordered" evidence="1">
    <location>
        <begin position="111"/>
        <end position="131"/>
    </location>
</feature>
<evidence type="ECO:0000256" key="1">
    <source>
        <dbReference type="SAM" id="MobiDB-lite"/>
    </source>
</evidence>
<dbReference type="Proteomes" id="UP000636800">
    <property type="component" value="Chromosome 2"/>
</dbReference>
<dbReference type="PANTHER" id="PTHR35483:SF1">
    <property type="entry name" value="GLYCINE-RICH PROTEIN-RELATED"/>
    <property type="match status" value="1"/>
</dbReference>
<keyword evidence="2" id="KW-0812">Transmembrane</keyword>
<dbReference type="AlphaFoldDB" id="A0A835RRX8"/>
<feature type="compositionally biased region" description="Gly residues" evidence="1">
    <location>
        <begin position="115"/>
        <end position="130"/>
    </location>
</feature>
<keyword evidence="5" id="KW-1185">Reference proteome</keyword>
<protein>
    <recommendedName>
        <fullName evidence="7">Transmembrane protein</fullName>
    </recommendedName>
</protein>
<sequence length="262" mass="30937">MSCIRGNNPSVRLGLPTLGPGRTCSLSQVQFAHISPWYYSTTRKFEGNKMPRLVCNSLKYKTYGPVCFLGGRENSGIEKKVFPWDSLKDAWKDWRQGRVVEDMLQQQFRQQEYDGNGGDGDPPKRGGGGSMQRRSGFIGTLDEMLQVFLATMALIFVYIYMIRGAEFGMLIRDCIWYLFGGVPSLRLQREMNKWKSWKRWIKRMFSRRRIRAKIVSDWLVWRIIRTQTRWYDPSYYTSLLRSRLSKSKRNEVLKYHRFEVHL</sequence>
<name>A0A835RRX8_VANPL</name>
<accession>A0A835RRX8</accession>
<keyword evidence="2" id="KW-0472">Membrane</keyword>
<organism evidence="4 6">
    <name type="scientific">Vanilla planifolia</name>
    <name type="common">Vanilla</name>
    <dbReference type="NCBI Taxonomy" id="51239"/>
    <lineage>
        <taxon>Eukaryota</taxon>
        <taxon>Viridiplantae</taxon>
        <taxon>Streptophyta</taxon>
        <taxon>Embryophyta</taxon>
        <taxon>Tracheophyta</taxon>
        <taxon>Spermatophyta</taxon>
        <taxon>Magnoliopsida</taxon>
        <taxon>Liliopsida</taxon>
        <taxon>Asparagales</taxon>
        <taxon>Orchidaceae</taxon>
        <taxon>Vanilloideae</taxon>
        <taxon>Vanilleae</taxon>
        <taxon>Vanilla</taxon>
    </lineage>
</organism>
<proteinExistence type="predicted"/>
<dbReference type="EMBL" id="JADCNM010000002">
    <property type="protein sequence ID" value="KAG0494309.1"/>
    <property type="molecule type" value="Genomic_DNA"/>
</dbReference>
<keyword evidence="2" id="KW-1133">Transmembrane helix</keyword>
<dbReference type="GO" id="GO:0009507">
    <property type="term" value="C:chloroplast"/>
    <property type="evidence" value="ECO:0007669"/>
    <property type="project" value="TreeGrafter"/>
</dbReference>
<evidence type="ECO:0000313" key="3">
    <source>
        <dbReference type="EMBL" id="KAG0492199.1"/>
    </source>
</evidence>
<reference evidence="5 6" key="1">
    <citation type="journal article" date="2020" name="Nat. Food">
        <title>A phased Vanilla planifolia genome enables genetic improvement of flavour and production.</title>
        <authorList>
            <person name="Hasing T."/>
            <person name="Tang H."/>
            <person name="Brym M."/>
            <person name="Khazi F."/>
            <person name="Huang T."/>
            <person name="Chambers A.H."/>
        </authorList>
    </citation>
    <scope>NUCLEOTIDE SEQUENCE [LARGE SCALE GENOMIC DNA]</scope>
    <source>
        <tissue evidence="4">Leaf</tissue>
    </source>
</reference>
<evidence type="ECO:0000256" key="2">
    <source>
        <dbReference type="SAM" id="Phobius"/>
    </source>
</evidence>
<feature type="transmembrane region" description="Helical" evidence="2">
    <location>
        <begin position="141"/>
        <end position="161"/>
    </location>
</feature>
<dbReference type="PANTHER" id="PTHR35483">
    <property type="entry name" value="NUCLEUSENVELOPE PROTEIN"/>
    <property type="match status" value="1"/>
</dbReference>
<evidence type="ECO:0008006" key="7">
    <source>
        <dbReference type="Google" id="ProtNLM"/>
    </source>
</evidence>
<evidence type="ECO:0000313" key="6">
    <source>
        <dbReference type="Proteomes" id="UP000639772"/>
    </source>
</evidence>
<comment type="caution">
    <text evidence="4">The sequence shown here is derived from an EMBL/GenBank/DDBJ whole genome shotgun (WGS) entry which is preliminary data.</text>
</comment>
<dbReference type="OrthoDB" id="1680511at2759"/>
<gene>
    <name evidence="4" type="ORF">HPP92_005303</name>
    <name evidence="3" type="ORF">HPP92_005597</name>
</gene>
<evidence type="ECO:0000313" key="5">
    <source>
        <dbReference type="Proteomes" id="UP000636800"/>
    </source>
</evidence>